<dbReference type="RefSeq" id="WP_014770672.1">
    <property type="nucleotide sequence ID" value="NC_018002.1"/>
</dbReference>
<evidence type="ECO:0000313" key="3">
    <source>
        <dbReference type="Proteomes" id="UP000006176"/>
    </source>
</evidence>
<dbReference type="InterPro" id="IPR013216">
    <property type="entry name" value="Methyltransf_11"/>
</dbReference>
<dbReference type="OrthoDB" id="5323359at2"/>
<accession>I3Y0T5</accession>
<proteinExistence type="predicted"/>
<evidence type="ECO:0000313" key="2">
    <source>
        <dbReference type="EMBL" id="AFL69809.1"/>
    </source>
</evidence>
<dbReference type="GO" id="GO:0032259">
    <property type="term" value="P:methylation"/>
    <property type="evidence" value="ECO:0007669"/>
    <property type="project" value="UniProtKB-KW"/>
</dbReference>
<gene>
    <name evidence="2" type="ordered locus">Sulba_2547</name>
</gene>
<keyword evidence="2" id="KW-0489">Methyltransferase</keyword>
<sequence>MIAKHIQEFSKNAYCYDAYTSLQQEVAHYLVSHISTQPQKILDLGCGSGAVFKNISWPFERFIGVDCAINMCNLHPKSSNVKLMCERFESSHLFETHYDLILSSSALQWADDIVALIHKIALSCKEGAFAIFTDKTFDTLYSMSGLNRFLPNAQALISLFETLFTCKVETKTFRLYFEDNLSKFRHIKKSGVSGGQKQLSVTQTKALITHYPYDYLEYEVLFVWGFPK</sequence>
<dbReference type="Gene3D" id="3.40.50.150">
    <property type="entry name" value="Vaccinia Virus protein VP39"/>
    <property type="match status" value="1"/>
</dbReference>
<dbReference type="STRING" id="760154.Sulba_2547"/>
<dbReference type="Proteomes" id="UP000006176">
    <property type="component" value="Chromosome"/>
</dbReference>
<dbReference type="Pfam" id="PF08241">
    <property type="entry name" value="Methyltransf_11"/>
    <property type="match status" value="1"/>
</dbReference>
<dbReference type="SUPFAM" id="SSF53335">
    <property type="entry name" value="S-adenosyl-L-methionine-dependent methyltransferases"/>
    <property type="match status" value="1"/>
</dbReference>
<name>I3Y0T5_SULBS</name>
<dbReference type="AlphaFoldDB" id="I3Y0T5"/>
<dbReference type="InterPro" id="IPR029063">
    <property type="entry name" value="SAM-dependent_MTases_sf"/>
</dbReference>
<dbReference type="KEGG" id="sba:Sulba_2547"/>
<feature type="domain" description="Methyltransferase type 11" evidence="1">
    <location>
        <begin position="42"/>
        <end position="131"/>
    </location>
</feature>
<evidence type="ECO:0000259" key="1">
    <source>
        <dbReference type="Pfam" id="PF08241"/>
    </source>
</evidence>
<dbReference type="PANTHER" id="PTHR43861">
    <property type="entry name" value="TRANS-ACONITATE 2-METHYLTRANSFERASE-RELATED"/>
    <property type="match status" value="1"/>
</dbReference>
<protein>
    <submittedName>
        <fullName evidence="2">Methyltransferase family protein</fullName>
    </submittedName>
</protein>
<dbReference type="GO" id="GO:0008757">
    <property type="term" value="F:S-adenosylmethionine-dependent methyltransferase activity"/>
    <property type="evidence" value="ECO:0007669"/>
    <property type="project" value="InterPro"/>
</dbReference>
<reference evidence="2 3" key="1">
    <citation type="submission" date="2012-06" db="EMBL/GenBank/DDBJ databases">
        <title>Complete sequence of Sulfurospirillum barnesii SES-3.</title>
        <authorList>
            <consortium name="US DOE Joint Genome Institute"/>
            <person name="Lucas S."/>
            <person name="Han J."/>
            <person name="Lapidus A."/>
            <person name="Cheng J.-F."/>
            <person name="Goodwin L."/>
            <person name="Pitluck S."/>
            <person name="Peters L."/>
            <person name="Ovchinnikova G."/>
            <person name="Lu M."/>
            <person name="Detter J.C."/>
            <person name="Han C."/>
            <person name="Tapia R."/>
            <person name="Land M."/>
            <person name="Hauser L."/>
            <person name="Kyrpides N."/>
            <person name="Ivanova N."/>
            <person name="Pagani I."/>
            <person name="Stolz J."/>
            <person name="Arkin A."/>
            <person name="Dehal P."/>
            <person name="Oremland R."/>
            <person name="Saltikov C."/>
            <person name="Basu P."/>
            <person name="Hollibaugh J."/>
            <person name="Newman D."/>
            <person name="Stolyar S."/>
            <person name="Hazen T."/>
            <person name="Woyke T."/>
        </authorList>
    </citation>
    <scope>NUCLEOTIDE SEQUENCE [LARGE SCALE GENOMIC DNA]</scope>
    <source>
        <strain evidence="3">ATCC 700032 / DSM 10660 / SES-3</strain>
    </source>
</reference>
<keyword evidence="2" id="KW-0808">Transferase</keyword>
<keyword evidence="3" id="KW-1185">Reference proteome</keyword>
<dbReference type="PATRIC" id="fig|760154.4.peg.2541"/>
<organism evidence="2 3">
    <name type="scientific">Sulfurospirillum barnesii (strain ATCC 700032 / DSM 10660 / SES-3)</name>
    <dbReference type="NCBI Taxonomy" id="760154"/>
    <lineage>
        <taxon>Bacteria</taxon>
        <taxon>Pseudomonadati</taxon>
        <taxon>Campylobacterota</taxon>
        <taxon>Epsilonproteobacteria</taxon>
        <taxon>Campylobacterales</taxon>
        <taxon>Sulfurospirillaceae</taxon>
        <taxon>Sulfurospirillum</taxon>
    </lineage>
</organism>
<dbReference type="eggNOG" id="COG0500">
    <property type="taxonomic scope" value="Bacteria"/>
</dbReference>
<dbReference type="EMBL" id="CP003333">
    <property type="protein sequence ID" value="AFL69809.1"/>
    <property type="molecule type" value="Genomic_DNA"/>
</dbReference>
<dbReference type="HOGENOM" id="CLU_046586_5_0_7"/>
<dbReference type="CDD" id="cd02440">
    <property type="entry name" value="AdoMet_MTases"/>
    <property type="match status" value="1"/>
</dbReference>
<dbReference type="PANTHER" id="PTHR43861:SF1">
    <property type="entry name" value="TRANS-ACONITATE 2-METHYLTRANSFERASE"/>
    <property type="match status" value="1"/>
</dbReference>